<dbReference type="AlphaFoldDB" id="A0A9W4QZ05"/>
<accession>A0A9W4QZ05</accession>
<keyword evidence="1" id="KW-1133">Transmembrane helix</keyword>
<dbReference type="GeneID" id="99695579"/>
<evidence type="ECO:0000256" key="1">
    <source>
        <dbReference type="SAM" id="Phobius"/>
    </source>
</evidence>
<feature type="transmembrane region" description="Helical" evidence="1">
    <location>
        <begin position="92"/>
        <end position="110"/>
    </location>
</feature>
<gene>
    <name evidence="2" type="ORF">PSEHALCIP103_02101</name>
</gene>
<protein>
    <recommendedName>
        <fullName evidence="4">DUF3325 domain-containing protein</fullName>
    </recommendedName>
</protein>
<reference evidence="2" key="1">
    <citation type="submission" date="2022-07" db="EMBL/GenBank/DDBJ databases">
        <authorList>
            <person name="Criscuolo A."/>
        </authorList>
    </citation>
    <scope>NUCLEOTIDE SEQUENCE</scope>
    <source>
        <strain evidence="2">CIP103197</strain>
    </source>
</reference>
<dbReference type="RefSeq" id="WP_016899981.1">
    <property type="nucleotide sequence ID" value="NZ_CAMAPB010000029.1"/>
</dbReference>
<keyword evidence="1" id="KW-0812">Transmembrane</keyword>
<feature type="transmembrane region" description="Helical" evidence="1">
    <location>
        <begin position="39"/>
        <end position="57"/>
    </location>
</feature>
<comment type="caution">
    <text evidence="2">The sequence shown here is derived from an EMBL/GenBank/DDBJ whole genome shotgun (WGS) entry which is preliminary data.</text>
</comment>
<feature type="transmembrane region" description="Helical" evidence="1">
    <location>
        <begin position="64"/>
        <end position="86"/>
    </location>
</feature>
<evidence type="ECO:0008006" key="4">
    <source>
        <dbReference type="Google" id="ProtNLM"/>
    </source>
</evidence>
<proteinExistence type="predicted"/>
<dbReference type="Proteomes" id="UP001152447">
    <property type="component" value="Unassembled WGS sequence"/>
</dbReference>
<name>A0A9W4QZ05_PSEHA</name>
<dbReference type="EMBL" id="CAMAPB010000029">
    <property type="protein sequence ID" value="CAH9059642.1"/>
    <property type="molecule type" value="Genomic_DNA"/>
</dbReference>
<evidence type="ECO:0000313" key="3">
    <source>
        <dbReference type="Proteomes" id="UP001152447"/>
    </source>
</evidence>
<keyword evidence="3" id="KW-1185">Reference proteome</keyword>
<dbReference type="InterPro" id="IPR021762">
    <property type="entry name" value="DUF3325"/>
</dbReference>
<sequence>MMALLPFSLCLVAFNCFALAKFNHFKDVFNKRPTDQQRLILLSVAWISILLSLLLCVSELHGYGALQFCGFMSLSALIIMIFYSFLVNLTKLFNLLVLLILATSTLFFGLNGL</sequence>
<evidence type="ECO:0000313" key="2">
    <source>
        <dbReference type="EMBL" id="CAH9059642.1"/>
    </source>
</evidence>
<keyword evidence="1" id="KW-0472">Membrane</keyword>
<organism evidence="2 3">
    <name type="scientific">Pseudoalteromonas haloplanktis</name>
    <name type="common">Alteromonas haloplanktis</name>
    <dbReference type="NCBI Taxonomy" id="228"/>
    <lineage>
        <taxon>Bacteria</taxon>
        <taxon>Pseudomonadati</taxon>
        <taxon>Pseudomonadota</taxon>
        <taxon>Gammaproteobacteria</taxon>
        <taxon>Alteromonadales</taxon>
        <taxon>Pseudoalteromonadaceae</taxon>
        <taxon>Pseudoalteromonas</taxon>
    </lineage>
</organism>
<dbReference type="Pfam" id="PF11804">
    <property type="entry name" value="DUF3325"/>
    <property type="match status" value="1"/>
</dbReference>